<dbReference type="EMBL" id="PUEC01000009">
    <property type="protein sequence ID" value="PWB02863.1"/>
    <property type="molecule type" value="Genomic_DNA"/>
</dbReference>
<evidence type="ECO:0000313" key="2">
    <source>
        <dbReference type="Proteomes" id="UP000244905"/>
    </source>
</evidence>
<comment type="caution">
    <text evidence="1">The sequence shown here is derived from an EMBL/GenBank/DDBJ whole genome shotgun (WGS) entry which is preliminary data.</text>
</comment>
<reference evidence="2" key="1">
    <citation type="submission" date="2018-02" db="EMBL/GenBank/DDBJ databases">
        <authorList>
            <person name="Clavel T."/>
            <person name="Strowig T."/>
        </authorList>
    </citation>
    <scope>NUCLEOTIDE SEQUENCE [LARGE SCALE GENOMIC DNA]</scope>
    <source>
        <strain evidence="2">DSM 103720</strain>
    </source>
</reference>
<protein>
    <submittedName>
        <fullName evidence="1">Uncharacterized protein</fullName>
    </submittedName>
</protein>
<dbReference type="Proteomes" id="UP000244905">
    <property type="component" value="Unassembled WGS sequence"/>
</dbReference>
<name>A0A2V1IKU4_9BACT</name>
<gene>
    <name evidence="1" type="ORF">C5O23_05395</name>
</gene>
<accession>A0A2V1IKU4</accession>
<keyword evidence="2" id="KW-1185">Reference proteome</keyword>
<dbReference type="AlphaFoldDB" id="A0A2V1IKU4"/>
<organism evidence="1 2">
    <name type="scientific">Duncaniella muris</name>
    <dbReference type="NCBI Taxonomy" id="2094150"/>
    <lineage>
        <taxon>Bacteria</taxon>
        <taxon>Pseudomonadati</taxon>
        <taxon>Bacteroidota</taxon>
        <taxon>Bacteroidia</taxon>
        <taxon>Bacteroidales</taxon>
        <taxon>Muribaculaceae</taxon>
        <taxon>Duncaniella</taxon>
    </lineage>
</organism>
<proteinExistence type="predicted"/>
<sequence>MFTYKFYVKMSKNNTLMFRITNNRKKAELALGFRISEEELTDILSGSPGQKNRQLASLVFIWQGKIESIKLDLLKDMNATQDPKEIKIFT</sequence>
<evidence type="ECO:0000313" key="1">
    <source>
        <dbReference type="EMBL" id="PWB02863.1"/>
    </source>
</evidence>